<dbReference type="Proteomes" id="UP000178636">
    <property type="component" value="Unassembled WGS sequence"/>
</dbReference>
<accession>A0A1G2DE52</accession>
<dbReference type="InterPro" id="IPR006311">
    <property type="entry name" value="TAT_signal"/>
</dbReference>
<evidence type="ECO:0000313" key="2">
    <source>
        <dbReference type="Proteomes" id="UP000178636"/>
    </source>
</evidence>
<evidence type="ECO:0000313" key="1">
    <source>
        <dbReference type="EMBL" id="OGZ11924.1"/>
    </source>
</evidence>
<organism evidence="1 2">
    <name type="scientific">Candidatus Lloydbacteria bacterium RIFCSPHIGHO2_02_FULL_54_17</name>
    <dbReference type="NCBI Taxonomy" id="1798664"/>
    <lineage>
        <taxon>Bacteria</taxon>
        <taxon>Candidatus Lloydiibacteriota</taxon>
    </lineage>
</organism>
<gene>
    <name evidence="1" type="ORF">A3C93_05790</name>
</gene>
<comment type="caution">
    <text evidence="1">The sequence shown here is derived from an EMBL/GenBank/DDBJ whole genome shotgun (WGS) entry which is preliminary data.</text>
</comment>
<name>A0A1G2DE52_9BACT</name>
<dbReference type="PROSITE" id="PS51318">
    <property type="entry name" value="TAT"/>
    <property type="match status" value="1"/>
</dbReference>
<sequence>MNAENMSTENGGDDEPRSLPRRKFLSQALGLAAGALIPVAMTESWAQETEGVPMYPEGWFFTPEAIAKIYDQEYHGERRLQNVIRMEGGVLRGLSYRSEIAVPPRFIEQMCAHCSDMLAAGAAAYLFRLDAFHNHLHLPAEVVQSDHQGLSINAASEKAMRDPRLVALYHNYEHTPIPPKGTPLYEVYKKRNVAAYFDGRPIEILPLPEGKTTAADLPMQTVNPDVKFAAHKNGLFSISHKGETIRLDFSLGDQRYY</sequence>
<dbReference type="EMBL" id="MHLO01000027">
    <property type="protein sequence ID" value="OGZ11924.1"/>
    <property type="molecule type" value="Genomic_DNA"/>
</dbReference>
<dbReference type="STRING" id="1798664.A3C93_05790"/>
<dbReference type="AlphaFoldDB" id="A0A1G2DE52"/>
<proteinExistence type="predicted"/>
<protein>
    <submittedName>
        <fullName evidence="1">Uncharacterized protein</fullName>
    </submittedName>
</protein>
<reference evidence="1 2" key="1">
    <citation type="journal article" date="2016" name="Nat. Commun.">
        <title>Thousands of microbial genomes shed light on interconnected biogeochemical processes in an aquifer system.</title>
        <authorList>
            <person name="Anantharaman K."/>
            <person name="Brown C.T."/>
            <person name="Hug L.A."/>
            <person name="Sharon I."/>
            <person name="Castelle C.J."/>
            <person name="Probst A.J."/>
            <person name="Thomas B.C."/>
            <person name="Singh A."/>
            <person name="Wilkins M.J."/>
            <person name="Karaoz U."/>
            <person name="Brodie E.L."/>
            <person name="Williams K.H."/>
            <person name="Hubbard S.S."/>
            <person name="Banfield J.F."/>
        </authorList>
    </citation>
    <scope>NUCLEOTIDE SEQUENCE [LARGE SCALE GENOMIC DNA]</scope>
</reference>